<evidence type="ECO:0000313" key="3">
    <source>
        <dbReference type="Proteomes" id="UP000218267"/>
    </source>
</evidence>
<dbReference type="PANTHER" id="PTHR43736:SF4">
    <property type="entry name" value="SLR1690 PROTEIN"/>
    <property type="match status" value="1"/>
</dbReference>
<proteinExistence type="predicted"/>
<dbReference type="GO" id="GO:0016787">
    <property type="term" value="F:hydrolase activity"/>
    <property type="evidence" value="ECO:0007669"/>
    <property type="project" value="UniProtKB-KW"/>
</dbReference>
<dbReference type="RefSeq" id="WP_096427882.1">
    <property type="nucleotide sequence ID" value="NZ_AP018042.1"/>
</dbReference>
<dbReference type="EMBL" id="AP018042">
    <property type="protein sequence ID" value="BAX78976.1"/>
    <property type="molecule type" value="Genomic_DNA"/>
</dbReference>
<dbReference type="CDD" id="cd18873">
    <property type="entry name" value="NUDIX_NadM_like"/>
    <property type="match status" value="1"/>
</dbReference>
<dbReference type="InterPro" id="IPR000086">
    <property type="entry name" value="NUDIX_hydrolase_dom"/>
</dbReference>
<feature type="domain" description="Nudix hydrolase" evidence="1">
    <location>
        <begin position="8"/>
        <end position="141"/>
    </location>
</feature>
<protein>
    <submittedName>
        <fullName evidence="2">NUDIX hydrolase</fullName>
    </submittedName>
</protein>
<dbReference type="Gene3D" id="3.90.79.10">
    <property type="entry name" value="Nucleoside Triphosphate Pyrophosphohydrolase"/>
    <property type="match status" value="1"/>
</dbReference>
<keyword evidence="2" id="KW-0378">Hydrolase</keyword>
<organism evidence="2 3">
    <name type="scientific">Labilibaculum antarcticum</name>
    <dbReference type="NCBI Taxonomy" id="1717717"/>
    <lineage>
        <taxon>Bacteria</taxon>
        <taxon>Pseudomonadati</taxon>
        <taxon>Bacteroidota</taxon>
        <taxon>Bacteroidia</taxon>
        <taxon>Marinilabiliales</taxon>
        <taxon>Marinifilaceae</taxon>
        <taxon>Labilibaculum</taxon>
    </lineage>
</organism>
<dbReference type="OrthoDB" id="9786141at2"/>
<dbReference type="AlphaFoldDB" id="A0A1Y1CF24"/>
<keyword evidence="3" id="KW-1185">Reference proteome</keyword>
<dbReference type="SUPFAM" id="SSF55811">
    <property type="entry name" value="Nudix"/>
    <property type="match status" value="1"/>
</dbReference>
<accession>A0A1Y1CF24</accession>
<sequence>MYTYQYPRPALTVDCAVFCKFNYKLYVLLIQRANPPFQNMWAFPGGFVDMDEDIEVAAYRELKEETRFVGFGLKQFKTYGGVNRDPRGRTVSVVYTGVMESEELPLVNGADDAKQAKWFAVDQLPPLAFDHDLIMSDLLKQLSFSNT</sequence>
<dbReference type="Pfam" id="PF00293">
    <property type="entry name" value="NUDIX"/>
    <property type="match status" value="1"/>
</dbReference>
<name>A0A1Y1CF24_9BACT</name>
<dbReference type="Proteomes" id="UP000218267">
    <property type="component" value="Chromosome"/>
</dbReference>
<reference evidence="3" key="2">
    <citation type="journal article" date="2020" name="Antonie Van Leeuwenhoek">
        <title>Labilibaculum antarcticum sp. nov., a novel facultative anaerobic, psychrotorelant bacterium isolated from marine sediment of Antarctica.</title>
        <authorList>
            <person name="Watanabe M."/>
            <person name="Kojima H."/>
            <person name="Fukui M."/>
        </authorList>
    </citation>
    <scope>NUCLEOTIDE SEQUENCE [LARGE SCALE GENOMIC DNA]</scope>
    <source>
        <strain evidence="3">SPP2</strain>
    </source>
</reference>
<evidence type="ECO:0000313" key="2">
    <source>
        <dbReference type="EMBL" id="BAX78976.1"/>
    </source>
</evidence>
<evidence type="ECO:0000259" key="1">
    <source>
        <dbReference type="PROSITE" id="PS51462"/>
    </source>
</evidence>
<gene>
    <name evidence="2" type="ORF">ALGA_0586</name>
</gene>
<dbReference type="PANTHER" id="PTHR43736">
    <property type="entry name" value="ADP-RIBOSE PYROPHOSPHATASE"/>
    <property type="match status" value="1"/>
</dbReference>
<reference evidence="2 3" key="1">
    <citation type="journal article" date="2018" name="Mar. Genomics">
        <title>Complete genome sequence of Marinifilaceae bacterium strain SPP2, isolated from the Antarctic marine sediment.</title>
        <authorList>
            <person name="Watanabe M."/>
            <person name="Kojima H."/>
            <person name="Fukui M."/>
        </authorList>
    </citation>
    <scope>NUCLEOTIDE SEQUENCE [LARGE SCALE GENOMIC DNA]</scope>
    <source>
        <strain evidence="2 3">SPP2</strain>
    </source>
</reference>
<dbReference type="KEGG" id="mbas:ALGA_0586"/>
<dbReference type="InterPro" id="IPR015797">
    <property type="entry name" value="NUDIX_hydrolase-like_dom_sf"/>
</dbReference>
<dbReference type="PROSITE" id="PS51462">
    <property type="entry name" value="NUDIX"/>
    <property type="match status" value="1"/>
</dbReference>